<feature type="region of interest" description="Disordered" evidence="6">
    <location>
        <begin position="170"/>
        <end position="190"/>
    </location>
</feature>
<feature type="transmembrane region" description="Helical" evidence="7">
    <location>
        <begin position="402"/>
        <end position="423"/>
    </location>
</feature>
<protein>
    <recommendedName>
        <fullName evidence="8">ComEC/Rec2-related protein domain-containing protein</fullName>
    </recommendedName>
</protein>
<evidence type="ECO:0000256" key="1">
    <source>
        <dbReference type="ARBA" id="ARBA00004651"/>
    </source>
</evidence>
<dbReference type="InterPro" id="IPR004477">
    <property type="entry name" value="ComEC_N"/>
</dbReference>
<organism evidence="9 10">
    <name type="scientific">Arthrobacter liuii</name>
    <dbReference type="NCBI Taxonomy" id="1476996"/>
    <lineage>
        <taxon>Bacteria</taxon>
        <taxon>Bacillati</taxon>
        <taxon>Actinomycetota</taxon>
        <taxon>Actinomycetes</taxon>
        <taxon>Micrococcales</taxon>
        <taxon>Micrococcaceae</taxon>
        <taxon>Arthrobacter</taxon>
    </lineage>
</organism>
<evidence type="ECO:0000256" key="5">
    <source>
        <dbReference type="ARBA" id="ARBA00023136"/>
    </source>
</evidence>
<dbReference type="EMBL" id="BMFW01000003">
    <property type="protein sequence ID" value="GGH92416.1"/>
    <property type="molecule type" value="Genomic_DNA"/>
</dbReference>
<accession>A0ABQ2AJC8</accession>
<feature type="transmembrane region" description="Helical" evidence="7">
    <location>
        <begin position="430"/>
        <end position="456"/>
    </location>
</feature>
<evidence type="ECO:0000256" key="6">
    <source>
        <dbReference type="SAM" id="MobiDB-lite"/>
    </source>
</evidence>
<sequence>MWTAAVSGLWLAPAALAALCFALAALGGLFLARAAKGGRTRKARAAAGRPAGPGTCKAPGRSFSAALGVSLVLAAAAAAHSATASSQRFDGPLAGAIAAGKSAVAVVEVAGNPRAIAGGGGPAGRWSVPVWTQEVTTGGVLVRTRARIVVMGGQGWGSVVPGQTLRAAGKLRPADPGEQEAGTLAASTAPGRATGGSLLEGSARELRARFVSASDFLAADARGLLPGMVTGDTSALDEGLNNAMKAVGMTHLTAVSGANCSLVLGALLLLCRRFRLPRAPAAAAALAGLALFVVLVGPDASVLRAALMGAIGVAALAGGRSGRGLSFLCLAVIGLLLVEPALGTSFGFLLSVLATLGIILLGRRIIDWIPVAVPRWLAAAVAVPLAAQLLCGPVIVLLQPQFATYSLAANVVVSPLVAPVTLLGTAAVPLLVLLPWAATALIAVAGTFSAGVAATARFAAQLPGSALPWPEGMPGLLSMVLLSMLTFAGVWAAARPLQLIRRVRKAHACTVALIGKLELRLQRFHRVLGLDPGRRRGRLGYRNKTSGRDLRWPLRKSEQPAPRHRTQPPGGT</sequence>
<keyword evidence="3 7" id="KW-0812">Transmembrane</keyword>
<dbReference type="NCBIfam" id="TIGR00360">
    <property type="entry name" value="ComEC_N-term"/>
    <property type="match status" value="1"/>
</dbReference>
<dbReference type="Proteomes" id="UP000643279">
    <property type="component" value="Unassembled WGS sequence"/>
</dbReference>
<name>A0ABQ2AJC8_9MICC</name>
<gene>
    <name evidence="9" type="ORF">GCM10007170_10920</name>
</gene>
<feature type="transmembrane region" description="Helical" evidence="7">
    <location>
        <begin position="325"/>
        <end position="342"/>
    </location>
</feature>
<comment type="subcellular location">
    <subcellularLocation>
        <location evidence="1">Cell membrane</location>
        <topology evidence="1">Multi-pass membrane protein</topology>
    </subcellularLocation>
</comment>
<proteinExistence type="predicted"/>
<feature type="transmembrane region" description="Helical" evidence="7">
    <location>
        <begin position="378"/>
        <end position="396"/>
    </location>
</feature>
<feature type="transmembrane region" description="Helical" evidence="7">
    <location>
        <begin position="252"/>
        <end position="271"/>
    </location>
</feature>
<dbReference type="RefSeq" id="WP_229748346.1">
    <property type="nucleotide sequence ID" value="NZ_BMFW01000003.1"/>
</dbReference>
<evidence type="ECO:0000256" key="2">
    <source>
        <dbReference type="ARBA" id="ARBA00022475"/>
    </source>
</evidence>
<evidence type="ECO:0000259" key="8">
    <source>
        <dbReference type="Pfam" id="PF03772"/>
    </source>
</evidence>
<comment type="caution">
    <text evidence="9">The sequence shown here is derived from an EMBL/GenBank/DDBJ whole genome shotgun (WGS) entry which is preliminary data.</text>
</comment>
<evidence type="ECO:0000256" key="7">
    <source>
        <dbReference type="SAM" id="Phobius"/>
    </source>
</evidence>
<evidence type="ECO:0000256" key="3">
    <source>
        <dbReference type="ARBA" id="ARBA00022692"/>
    </source>
</evidence>
<evidence type="ECO:0000313" key="9">
    <source>
        <dbReference type="EMBL" id="GGH92416.1"/>
    </source>
</evidence>
<evidence type="ECO:0000313" key="10">
    <source>
        <dbReference type="Proteomes" id="UP000643279"/>
    </source>
</evidence>
<dbReference type="PANTHER" id="PTHR30619:SF7">
    <property type="entry name" value="BETA-LACTAMASE DOMAIN PROTEIN"/>
    <property type="match status" value="1"/>
</dbReference>
<feature type="region of interest" description="Disordered" evidence="6">
    <location>
        <begin position="553"/>
        <end position="572"/>
    </location>
</feature>
<feature type="transmembrane region" description="Helical" evidence="7">
    <location>
        <begin position="278"/>
        <end position="296"/>
    </location>
</feature>
<feature type="transmembrane region" description="Helical" evidence="7">
    <location>
        <begin position="348"/>
        <end position="366"/>
    </location>
</feature>
<feature type="domain" description="ComEC/Rec2-related protein" evidence="8">
    <location>
        <begin position="228"/>
        <end position="492"/>
    </location>
</feature>
<keyword evidence="2" id="KW-1003">Cell membrane</keyword>
<dbReference type="InterPro" id="IPR052159">
    <property type="entry name" value="Competence_DNA_uptake"/>
</dbReference>
<keyword evidence="5 7" id="KW-0472">Membrane</keyword>
<keyword evidence="4 7" id="KW-1133">Transmembrane helix</keyword>
<dbReference type="Pfam" id="PF03772">
    <property type="entry name" value="Competence"/>
    <property type="match status" value="1"/>
</dbReference>
<dbReference type="PANTHER" id="PTHR30619">
    <property type="entry name" value="DNA INTERNALIZATION/COMPETENCE PROTEIN COMEC/REC2"/>
    <property type="match status" value="1"/>
</dbReference>
<evidence type="ECO:0000256" key="4">
    <source>
        <dbReference type="ARBA" id="ARBA00022989"/>
    </source>
</evidence>
<keyword evidence="10" id="KW-1185">Reference proteome</keyword>
<feature type="transmembrane region" description="Helical" evidence="7">
    <location>
        <begin position="476"/>
        <end position="494"/>
    </location>
</feature>
<reference evidence="10" key="1">
    <citation type="journal article" date="2019" name="Int. J. Syst. Evol. Microbiol.">
        <title>The Global Catalogue of Microorganisms (GCM) 10K type strain sequencing project: providing services to taxonomists for standard genome sequencing and annotation.</title>
        <authorList>
            <consortium name="The Broad Institute Genomics Platform"/>
            <consortium name="The Broad Institute Genome Sequencing Center for Infectious Disease"/>
            <person name="Wu L."/>
            <person name="Ma J."/>
        </authorList>
    </citation>
    <scope>NUCLEOTIDE SEQUENCE [LARGE SCALE GENOMIC DNA]</scope>
    <source>
        <strain evidence="10">CGMCC 1.12778</strain>
    </source>
</reference>